<sequence length="318" mass="36615">MARRRQTWRAAPLTLAVVIAFLVISVVVIPVLAYLIYQRQHGYVLPSVLIALTVAVVLYAWRFGVHPRIVADDREVTVVNPFRKSRFGWDELRVVFPGQNGLVIASARTRTEAWCVQKSNTATRRGRYTRADAVAADLLELADEHDPAAQEGDDGLRIRRARPDEVRRLARMERAASEAALEHIFPPEDYPYPIDEIARRWRRLLRNPRVEVRVLDAFDAPVGYLAYDDERVRHLGIVPQQSGQGFGTRLLAHACDEIFAGGAEQSTLWVLEENNRAREFYRHRGWTETDERRECEFPPYPAELRMVRSNPSVPRRRR</sequence>
<dbReference type="PANTHER" id="PTHR43420">
    <property type="entry name" value="ACETYLTRANSFERASE"/>
    <property type="match status" value="1"/>
</dbReference>
<dbReference type="EMBL" id="BAABAB010000010">
    <property type="protein sequence ID" value="GAA3615237.1"/>
    <property type="molecule type" value="Genomic_DNA"/>
</dbReference>
<keyword evidence="6" id="KW-1185">Reference proteome</keyword>
<keyword evidence="2" id="KW-0012">Acyltransferase</keyword>
<reference evidence="6" key="1">
    <citation type="journal article" date="2019" name="Int. J. Syst. Evol. Microbiol.">
        <title>The Global Catalogue of Microorganisms (GCM) 10K type strain sequencing project: providing services to taxonomists for standard genome sequencing and annotation.</title>
        <authorList>
            <consortium name="The Broad Institute Genomics Platform"/>
            <consortium name="The Broad Institute Genome Sequencing Center for Infectious Disease"/>
            <person name="Wu L."/>
            <person name="Ma J."/>
        </authorList>
    </citation>
    <scope>NUCLEOTIDE SEQUENCE [LARGE SCALE GENOMIC DNA]</scope>
    <source>
        <strain evidence="6">JCM 16929</strain>
    </source>
</reference>
<feature type="transmembrane region" description="Helical" evidence="3">
    <location>
        <begin position="43"/>
        <end position="61"/>
    </location>
</feature>
<feature type="domain" description="N-acetyltransferase" evidence="4">
    <location>
        <begin position="156"/>
        <end position="311"/>
    </location>
</feature>
<keyword evidence="3" id="KW-0812">Transmembrane</keyword>
<keyword evidence="3" id="KW-0472">Membrane</keyword>
<dbReference type="Proteomes" id="UP001501490">
    <property type="component" value="Unassembled WGS sequence"/>
</dbReference>
<dbReference type="InterPro" id="IPR000182">
    <property type="entry name" value="GNAT_dom"/>
</dbReference>
<evidence type="ECO:0000256" key="1">
    <source>
        <dbReference type="ARBA" id="ARBA00022679"/>
    </source>
</evidence>
<protein>
    <recommendedName>
        <fullName evidence="4">N-acetyltransferase domain-containing protein</fullName>
    </recommendedName>
</protein>
<dbReference type="PROSITE" id="PS51186">
    <property type="entry name" value="GNAT"/>
    <property type="match status" value="1"/>
</dbReference>
<dbReference type="CDD" id="cd04301">
    <property type="entry name" value="NAT_SF"/>
    <property type="match status" value="1"/>
</dbReference>
<organism evidence="5 6">
    <name type="scientific">Microlunatus ginsengisoli</name>
    <dbReference type="NCBI Taxonomy" id="363863"/>
    <lineage>
        <taxon>Bacteria</taxon>
        <taxon>Bacillati</taxon>
        <taxon>Actinomycetota</taxon>
        <taxon>Actinomycetes</taxon>
        <taxon>Propionibacteriales</taxon>
        <taxon>Propionibacteriaceae</taxon>
        <taxon>Microlunatus</taxon>
    </lineage>
</organism>
<keyword evidence="3" id="KW-1133">Transmembrane helix</keyword>
<dbReference type="PANTHER" id="PTHR43420:SF12">
    <property type="entry name" value="N-ACETYLTRANSFERASE DOMAIN-CONTAINING PROTEIN"/>
    <property type="match status" value="1"/>
</dbReference>
<evidence type="ECO:0000256" key="3">
    <source>
        <dbReference type="SAM" id="Phobius"/>
    </source>
</evidence>
<evidence type="ECO:0000256" key="2">
    <source>
        <dbReference type="ARBA" id="ARBA00023315"/>
    </source>
</evidence>
<evidence type="ECO:0000313" key="6">
    <source>
        <dbReference type="Proteomes" id="UP001501490"/>
    </source>
</evidence>
<evidence type="ECO:0000313" key="5">
    <source>
        <dbReference type="EMBL" id="GAA3615237.1"/>
    </source>
</evidence>
<name>A0ABP6ZQM2_9ACTN</name>
<dbReference type="InterPro" id="IPR050680">
    <property type="entry name" value="YpeA/RimI_acetyltransf"/>
</dbReference>
<dbReference type="InterPro" id="IPR016181">
    <property type="entry name" value="Acyl_CoA_acyltransferase"/>
</dbReference>
<keyword evidence="1" id="KW-0808">Transferase</keyword>
<dbReference type="Pfam" id="PF00583">
    <property type="entry name" value="Acetyltransf_1"/>
    <property type="match status" value="1"/>
</dbReference>
<dbReference type="RefSeq" id="WP_344803265.1">
    <property type="nucleotide sequence ID" value="NZ_BAABAB010000010.1"/>
</dbReference>
<accession>A0ABP6ZQM2</accession>
<dbReference type="Gene3D" id="3.40.630.30">
    <property type="match status" value="1"/>
</dbReference>
<feature type="transmembrane region" description="Helical" evidence="3">
    <location>
        <begin position="12"/>
        <end position="37"/>
    </location>
</feature>
<dbReference type="SUPFAM" id="SSF55729">
    <property type="entry name" value="Acyl-CoA N-acyltransferases (Nat)"/>
    <property type="match status" value="1"/>
</dbReference>
<comment type="caution">
    <text evidence="5">The sequence shown here is derived from an EMBL/GenBank/DDBJ whole genome shotgun (WGS) entry which is preliminary data.</text>
</comment>
<gene>
    <name evidence="5" type="ORF">GCM10022236_16500</name>
</gene>
<proteinExistence type="predicted"/>
<evidence type="ECO:0000259" key="4">
    <source>
        <dbReference type="PROSITE" id="PS51186"/>
    </source>
</evidence>